<dbReference type="SUPFAM" id="SSF53474">
    <property type="entry name" value="alpha/beta-Hydrolases"/>
    <property type="match status" value="1"/>
</dbReference>
<feature type="active site" evidence="1">
    <location>
        <position position="284"/>
    </location>
</feature>
<dbReference type="InterPro" id="IPR000073">
    <property type="entry name" value="AB_hydrolase_1"/>
</dbReference>
<proteinExistence type="predicted"/>
<keyword evidence="3" id="KW-0012">Acyltransferase</keyword>
<feature type="domain" description="AB hydrolase-1" evidence="2">
    <location>
        <begin position="42"/>
        <end position="164"/>
    </location>
</feature>
<evidence type="ECO:0000256" key="1">
    <source>
        <dbReference type="PIRSR" id="PIRSR000443-1"/>
    </source>
</evidence>
<dbReference type="InterPro" id="IPR029058">
    <property type="entry name" value="AB_hydrolase_fold"/>
</dbReference>
<organism evidence="3 4">
    <name type="scientific">Puniceispirillum marinum (strain IMCC1322)</name>
    <dbReference type="NCBI Taxonomy" id="488538"/>
    <lineage>
        <taxon>Bacteria</taxon>
        <taxon>Pseudomonadati</taxon>
        <taxon>Pseudomonadota</taxon>
        <taxon>Alphaproteobacteria</taxon>
        <taxon>Candidatus Puniceispirillales</taxon>
        <taxon>Candidatus Puniceispirillaceae</taxon>
        <taxon>Candidatus Puniceispirillum</taxon>
    </lineage>
</organism>
<reference evidence="3 4" key="1">
    <citation type="journal article" date="2010" name="J. Bacteriol.">
        <title>Complete genome sequence of "Candidatus Puniceispirillum marinum" IMCC1322, a representative of the SAR116 clade in the Alphaproteobacteria.</title>
        <authorList>
            <person name="Oh H.M."/>
            <person name="Kwon K.K."/>
            <person name="Kang I."/>
            <person name="Kang S.G."/>
            <person name="Lee J.H."/>
            <person name="Kim S.J."/>
            <person name="Cho J.C."/>
        </authorList>
    </citation>
    <scope>NUCLEOTIDE SEQUENCE [LARGE SCALE GENOMIC DNA]</scope>
    <source>
        <strain evidence="3 4">IMCC1322</strain>
    </source>
</reference>
<dbReference type="EMBL" id="CP001751">
    <property type="protein sequence ID" value="ADE39972.1"/>
    <property type="molecule type" value="Genomic_DNA"/>
</dbReference>
<dbReference type="PANTHER" id="PTHR32268">
    <property type="entry name" value="HOMOSERINE O-ACETYLTRANSFERASE"/>
    <property type="match status" value="1"/>
</dbReference>
<name>D5BMC9_PUNMI</name>
<keyword evidence="3" id="KW-0808">Transferase</keyword>
<dbReference type="STRING" id="488538.SAR116_1729"/>
<feature type="active site" description="Nucleophile" evidence="1">
    <location>
        <position position="130"/>
    </location>
</feature>
<dbReference type="PANTHER" id="PTHR32268:SF15">
    <property type="entry name" value="HOMOSERINE ACETYLTRANSFERASE FAMILY PROTEIN (AFU_ORTHOLOGUE AFUA_1G15350)"/>
    <property type="match status" value="1"/>
</dbReference>
<dbReference type="Pfam" id="PF00561">
    <property type="entry name" value="Abhydrolase_1"/>
    <property type="match status" value="1"/>
</dbReference>
<dbReference type="RefSeq" id="WP_013046599.1">
    <property type="nucleotide sequence ID" value="NC_014010.1"/>
</dbReference>
<dbReference type="HOGENOM" id="CLU_028760_2_0_5"/>
<accession>D5BMC9</accession>
<dbReference type="NCBIfam" id="NF005757">
    <property type="entry name" value="PRK07581.1"/>
    <property type="match status" value="1"/>
</dbReference>
<feature type="active site" evidence="1">
    <location>
        <position position="313"/>
    </location>
</feature>
<sequence>MSVSGSVAKLGEFELQSGIVLQNLQISHKTFGTLNSARSNAILLPTFYGGKHADYEGIIGQGKALDPTEYFIIAVDMMCNGLSSSPSNTQAPFAGADFPNITHWDNVHAQKLMLEQQYGIESLALVSGFSMGGQQANHWAAIFPDRVERMISWCGSAATSPHNWVFLEGVKAGLLADPAFERGYYKFNPEAGIRALARIWAGWGPSQAFYRRKLHRQLGQETATDHMAEFWEPNFLAFDANDLLGMLHTWQVANIADNDIYNGDYAAACGAIKAKTILMPCQTDLYFPVADNEIQADLMSNVELRPIPSDWGHIAGGPGLNPEDSAFIDQAHKELLAS</sequence>
<dbReference type="GO" id="GO:0004414">
    <property type="term" value="F:homoserine O-acetyltransferase activity"/>
    <property type="evidence" value="ECO:0007669"/>
    <property type="project" value="UniProtKB-EC"/>
</dbReference>
<dbReference type="AlphaFoldDB" id="D5BMC9"/>
<dbReference type="OrthoDB" id="9800754at2"/>
<dbReference type="KEGG" id="apb:SAR116_1729"/>
<evidence type="ECO:0000259" key="2">
    <source>
        <dbReference type="Pfam" id="PF00561"/>
    </source>
</evidence>
<evidence type="ECO:0000313" key="4">
    <source>
        <dbReference type="Proteomes" id="UP000007460"/>
    </source>
</evidence>
<gene>
    <name evidence="3" type="ordered locus">SAR116_1729</name>
</gene>
<dbReference type="eggNOG" id="COG2021">
    <property type="taxonomic scope" value="Bacteria"/>
</dbReference>
<dbReference type="InterPro" id="IPR008220">
    <property type="entry name" value="HAT_MetX-like"/>
</dbReference>
<dbReference type="EC" id="2.3.1.31" evidence="3"/>
<dbReference type="PIRSF" id="PIRSF000443">
    <property type="entry name" value="Homoser_Ac_trans"/>
    <property type="match status" value="1"/>
</dbReference>
<dbReference type="Proteomes" id="UP000007460">
    <property type="component" value="Chromosome"/>
</dbReference>
<dbReference type="Gene3D" id="3.40.50.1820">
    <property type="entry name" value="alpha/beta hydrolase"/>
    <property type="match status" value="1"/>
</dbReference>
<keyword evidence="4" id="KW-1185">Reference proteome</keyword>
<protein>
    <submittedName>
        <fullName evidence="3">Homoserine O-acetyltransferase</fullName>
        <ecNumber evidence="3">2.3.1.31</ecNumber>
    </submittedName>
</protein>
<evidence type="ECO:0000313" key="3">
    <source>
        <dbReference type="EMBL" id="ADE39972.1"/>
    </source>
</evidence>